<feature type="region of interest" description="Disordered" evidence="1">
    <location>
        <begin position="129"/>
        <end position="150"/>
    </location>
</feature>
<dbReference type="EMBL" id="JACTNF010000001">
    <property type="protein sequence ID" value="MBO1073277.1"/>
    <property type="molecule type" value="Genomic_DNA"/>
</dbReference>
<comment type="caution">
    <text evidence="2">The sequence shown here is derived from an EMBL/GenBank/DDBJ whole genome shotgun (WGS) entry which is preliminary data.</text>
</comment>
<proteinExistence type="predicted"/>
<feature type="compositionally biased region" description="Basic residues" evidence="1">
    <location>
        <begin position="136"/>
        <end position="145"/>
    </location>
</feature>
<reference evidence="2 3" key="1">
    <citation type="submission" date="2020-09" db="EMBL/GenBank/DDBJ databases">
        <title>Roseomonas.</title>
        <authorList>
            <person name="Zhu W."/>
        </authorList>
    </citation>
    <scope>NUCLEOTIDE SEQUENCE [LARGE SCALE GENOMIC DNA]</scope>
    <source>
        <strain evidence="2 3">1311</strain>
    </source>
</reference>
<dbReference type="Proteomes" id="UP001518990">
    <property type="component" value="Unassembled WGS sequence"/>
</dbReference>
<evidence type="ECO:0000256" key="1">
    <source>
        <dbReference type="SAM" id="MobiDB-lite"/>
    </source>
</evidence>
<keyword evidence="3" id="KW-1185">Reference proteome</keyword>
<evidence type="ECO:0000313" key="3">
    <source>
        <dbReference type="Proteomes" id="UP001518990"/>
    </source>
</evidence>
<accession>A0ABS3K8E6</accession>
<dbReference type="RefSeq" id="WP_207444883.1">
    <property type="nucleotide sequence ID" value="NZ_CP061091.1"/>
</dbReference>
<sequence>MSEYFPTEDVRTLWYDRRALVLGKLREATAPLRAEGLESREGNGWQLWSQLGRWAVDTTTGVPYSSADTLLVLEREMRVTGFGPGKPAFREIRVEFEPGRAVLTEAGRNAVAEASDNLLRFLREGPEVRMGTNGRPVKRQPRRPTKNALAARASYAKAVGH</sequence>
<organism evidence="2 3">
    <name type="scientific">Roseomonas marmotae</name>
    <dbReference type="NCBI Taxonomy" id="2768161"/>
    <lineage>
        <taxon>Bacteria</taxon>
        <taxon>Pseudomonadati</taxon>
        <taxon>Pseudomonadota</taxon>
        <taxon>Alphaproteobacteria</taxon>
        <taxon>Acetobacterales</taxon>
        <taxon>Roseomonadaceae</taxon>
        <taxon>Roseomonas</taxon>
    </lineage>
</organism>
<protein>
    <submittedName>
        <fullName evidence="2">Uncharacterized protein</fullName>
    </submittedName>
</protein>
<name>A0ABS3K8E6_9PROT</name>
<gene>
    <name evidence="2" type="ORF">IAI60_01495</name>
</gene>
<evidence type="ECO:0000313" key="2">
    <source>
        <dbReference type="EMBL" id="MBO1073277.1"/>
    </source>
</evidence>